<evidence type="ECO:0000313" key="6">
    <source>
        <dbReference type="EMBL" id="GHI32991.1"/>
    </source>
</evidence>
<reference evidence="6" key="1">
    <citation type="submission" date="2024-05" db="EMBL/GenBank/DDBJ databases">
        <title>Whole genome shotgun sequence of Streptomyces daghestanicus NBRC 12762.</title>
        <authorList>
            <person name="Komaki H."/>
            <person name="Tamura T."/>
        </authorList>
    </citation>
    <scope>NUCLEOTIDE SEQUENCE</scope>
    <source>
        <strain evidence="6">NBRC 12762</strain>
    </source>
</reference>
<comment type="subcellular location">
    <subcellularLocation>
        <location evidence="1">Golgi apparatus membrane</location>
        <topology evidence="1">Peripheral membrane protein</topology>
        <orientation evidence="1">Cytoplasmic side</orientation>
    </subcellularLocation>
</comment>
<feature type="region of interest" description="Disordered" evidence="5">
    <location>
        <begin position="219"/>
        <end position="242"/>
    </location>
</feature>
<feature type="compositionally biased region" description="Pro residues" evidence="5">
    <location>
        <begin position="42"/>
        <end position="55"/>
    </location>
</feature>
<dbReference type="InterPro" id="IPR008628">
    <property type="entry name" value="GPP34-like"/>
</dbReference>
<proteinExistence type="predicted"/>
<feature type="compositionally biased region" description="Basic and acidic residues" evidence="5">
    <location>
        <begin position="227"/>
        <end position="236"/>
    </location>
</feature>
<feature type="compositionally biased region" description="Basic and acidic residues" evidence="5">
    <location>
        <begin position="1"/>
        <end position="17"/>
    </location>
</feature>
<evidence type="ECO:0000256" key="5">
    <source>
        <dbReference type="SAM" id="MobiDB-lite"/>
    </source>
</evidence>
<sequence>MSQDLRRATSFSDRRQQDLTTVGEAGEACQRLIGRRTTPRPGGDPMPPPHGPLSPPARLWLLAQDTGRPAVEDAAPAQRLVRAGALAELVRLGLLVDDDGIVTPADLDSRTGDAVLDGLLDLVRESLPHGWRTWVRLRARLTSDAAREQLVVRGWLRAERKRVFGVFPSVDHRLASPERVAALRDGTRRVLYGPVPAEEVGERDAAVAALAGAARPRALTGGARRAPSGERIDRLAGRAAGPPDAPRIVRELCAALAPAATGAAARV</sequence>
<keyword evidence="2" id="KW-0333">Golgi apparatus</keyword>
<evidence type="ECO:0000256" key="4">
    <source>
        <dbReference type="ARBA" id="ARBA00023136"/>
    </source>
</evidence>
<accession>A0ABQ3Q6U6</accession>
<keyword evidence="3" id="KW-0446">Lipid-binding</keyword>
<keyword evidence="4" id="KW-0472">Membrane</keyword>
<dbReference type="InterPro" id="IPR038261">
    <property type="entry name" value="GPP34-like_sf"/>
</dbReference>
<comment type="caution">
    <text evidence="6">The sequence shown here is derived from an EMBL/GenBank/DDBJ whole genome shotgun (WGS) entry which is preliminary data.</text>
</comment>
<feature type="region of interest" description="Disordered" evidence="5">
    <location>
        <begin position="1"/>
        <end position="57"/>
    </location>
</feature>
<dbReference type="EMBL" id="BNDX01000011">
    <property type="protein sequence ID" value="GHI32991.1"/>
    <property type="molecule type" value="Genomic_DNA"/>
</dbReference>
<dbReference type="Gene3D" id="1.10.3630.10">
    <property type="entry name" value="yeast vps74-n-term truncation variant domain like"/>
    <property type="match status" value="1"/>
</dbReference>
<evidence type="ECO:0000256" key="2">
    <source>
        <dbReference type="ARBA" id="ARBA00023034"/>
    </source>
</evidence>
<gene>
    <name evidence="6" type="ORF">Sdagh_47210</name>
</gene>
<evidence type="ECO:0008006" key="8">
    <source>
        <dbReference type="Google" id="ProtNLM"/>
    </source>
</evidence>
<dbReference type="Proteomes" id="UP001052655">
    <property type="component" value="Unassembled WGS sequence"/>
</dbReference>
<protein>
    <recommendedName>
        <fullName evidence="8">GPP34 family phosphoprotein</fullName>
    </recommendedName>
</protein>
<evidence type="ECO:0000256" key="3">
    <source>
        <dbReference type="ARBA" id="ARBA00023121"/>
    </source>
</evidence>
<keyword evidence="7" id="KW-1185">Reference proteome</keyword>
<evidence type="ECO:0000313" key="7">
    <source>
        <dbReference type="Proteomes" id="UP001052655"/>
    </source>
</evidence>
<dbReference type="Pfam" id="PF05719">
    <property type="entry name" value="GPP34"/>
    <property type="match status" value="1"/>
</dbReference>
<name>A0ABQ3Q6U6_9ACTN</name>
<organism evidence="6 7">
    <name type="scientific">Streptomyces daghestanicus</name>
    <dbReference type="NCBI Taxonomy" id="66885"/>
    <lineage>
        <taxon>Bacteria</taxon>
        <taxon>Bacillati</taxon>
        <taxon>Actinomycetota</taxon>
        <taxon>Actinomycetes</taxon>
        <taxon>Kitasatosporales</taxon>
        <taxon>Streptomycetaceae</taxon>
        <taxon>Streptomyces</taxon>
    </lineage>
</organism>
<evidence type="ECO:0000256" key="1">
    <source>
        <dbReference type="ARBA" id="ARBA00004255"/>
    </source>
</evidence>